<dbReference type="InterPro" id="IPR003959">
    <property type="entry name" value="ATPase_AAA_core"/>
</dbReference>
<evidence type="ECO:0000313" key="11">
    <source>
        <dbReference type="Proteomes" id="UP000177177"/>
    </source>
</evidence>
<reference evidence="10 11" key="1">
    <citation type="journal article" date="2016" name="Nat. Commun.">
        <title>Thousands of microbial genomes shed light on interconnected biogeochemical processes in an aquifer system.</title>
        <authorList>
            <person name="Anantharaman K."/>
            <person name="Brown C.T."/>
            <person name="Hug L.A."/>
            <person name="Sharon I."/>
            <person name="Castelle C.J."/>
            <person name="Probst A.J."/>
            <person name="Thomas B.C."/>
            <person name="Singh A."/>
            <person name="Wilkins M.J."/>
            <person name="Karaoz U."/>
            <person name="Brodie E.L."/>
            <person name="Williams K.H."/>
            <person name="Hubbard S.S."/>
            <person name="Banfield J.F."/>
        </authorList>
    </citation>
    <scope>NUCLEOTIDE SEQUENCE [LARGE SCALE GENOMIC DNA]</scope>
</reference>
<dbReference type="InterPro" id="IPR003593">
    <property type="entry name" value="AAA+_ATPase"/>
</dbReference>
<comment type="similarity">
    <text evidence="1">Belongs to the ClpA/ClpB family.</text>
</comment>
<dbReference type="FunFam" id="3.40.50.300:FF:000010">
    <property type="entry name" value="Chaperone clpB 1, putative"/>
    <property type="match status" value="1"/>
</dbReference>
<organism evidence="10 11">
    <name type="scientific">Candidatus Sungbacteria bacterium RIFCSPHIGHO2_02_FULL_53_17</name>
    <dbReference type="NCBI Taxonomy" id="1802275"/>
    <lineage>
        <taxon>Bacteria</taxon>
        <taxon>Candidatus Sungiibacteriota</taxon>
    </lineage>
</organism>
<comment type="caution">
    <text evidence="10">The sequence shown here is derived from an EMBL/GenBank/DDBJ whole genome shotgun (WGS) entry which is preliminary data.</text>
</comment>
<evidence type="ECO:0000256" key="1">
    <source>
        <dbReference type="ARBA" id="ARBA00008675"/>
    </source>
</evidence>
<sequence>MPIGPGAVPPYNQFTIKAQEVLKKAHDLALERSHQQIDVLHLTTSLVLQEEGTVDAILEKLEIDISAFADRLLETLDAMPRGAMIATPLGQVYLTQDLAKVIEQAHREAAQLKDEFISTEHLFLALLEIPSRAKELLGRHGLSKDSVQKALSELRGGQRITDPEPETKYNVIEKYAKNLTRLAKQEKLDPVVGRSIEIRRVMEVISRRTKNNPVLIGEAGVGKTAIVEGLAQRIVSGDVPETLKDKELISVDLAAIVAGTKYRGEFEDRLKAILREIERGEGKYIVFIDELHTLVGAGAAEGAIDASNMLKPALARGELHAIGATTLREYQRYIERDPALARRFQPVIVDEPTVDDTIAILRGLKPKYEAHHGIKITDGALVSAAHLSSRYITDRFLPDKAVDLMDEAASSLRLEMDSLPKELDETRRAVMSLEIEREALKNATDKKAKDRLKKIEKDIADFQQNTAAMETAWKTEKEAITSIRALKQELDTARQEADIAERAGEFGKVAELRYGKIPESEKRLHEAESALKDLQNSRRLPRGEVTDEDIAAVVARWTGILVTKILETEASRLLKIEDELKRRVIGQEEAIEKIANAVRRSRAGIGEENRPIGSFIFLGPTGVGKTELAKALAEMLFNDEKALVRVDMSEYMERHTVSKFIGSPPGYVGYEEGGQLTEIIRHRPYAVVLFDEIEKAHPEVFNVLLQILDNGRLTDAKGRVVNFKNTIIIMTSNIGSEYSREMSKIGFASADEDTRDRKEQDMKEKIRKSLERYFRPEFLNRLDEIVIFSPLSPIVIGAIVELQLVRVERRMAGRGIAISFSDDLKKMVAEKGYDPQYGARPLKRAIQTLILDPLAQEIIGGHIVDGDAVLADVADGKAAFAKTLRRMPARHRATAIAAKS</sequence>
<feature type="domain" description="Clp R" evidence="9">
    <location>
        <begin position="11"/>
        <end position="157"/>
    </location>
</feature>
<name>A0A1G2KVQ4_9BACT</name>
<dbReference type="CDD" id="cd00009">
    <property type="entry name" value="AAA"/>
    <property type="match status" value="1"/>
</dbReference>
<evidence type="ECO:0000256" key="5">
    <source>
        <dbReference type="ARBA" id="ARBA00023186"/>
    </source>
</evidence>
<keyword evidence="4" id="KW-0067">ATP-binding</keyword>
<keyword evidence="8" id="KW-0175">Coiled coil</keyword>
<accession>A0A1G2KVQ4</accession>
<evidence type="ECO:0000256" key="2">
    <source>
        <dbReference type="ARBA" id="ARBA00022737"/>
    </source>
</evidence>
<dbReference type="PANTHER" id="PTHR11638">
    <property type="entry name" value="ATP-DEPENDENT CLP PROTEASE"/>
    <property type="match status" value="1"/>
</dbReference>
<dbReference type="Pfam" id="PF17871">
    <property type="entry name" value="AAA_lid_9"/>
    <property type="match status" value="1"/>
</dbReference>
<evidence type="ECO:0000313" key="10">
    <source>
        <dbReference type="EMBL" id="OHA03264.1"/>
    </source>
</evidence>
<dbReference type="GO" id="GO:0005524">
    <property type="term" value="F:ATP binding"/>
    <property type="evidence" value="ECO:0007669"/>
    <property type="project" value="UniProtKB-KW"/>
</dbReference>
<keyword evidence="2 7" id="KW-0677">Repeat</keyword>
<dbReference type="SUPFAM" id="SSF52540">
    <property type="entry name" value="P-loop containing nucleoside triphosphate hydrolases"/>
    <property type="match status" value="2"/>
</dbReference>
<dbReference type="Pfam" id="PF00004">
    <property type="entry name" value="AAA"/>
    <property type="match status" value="1"/>
</dbReference>
<dbReference type="SMART" id="SM01086">
    <property type="entry name" value="ClpB_D2-small"/>
    <property type="match status" value="1"/>
</dbReference>
<dbReference type="InterPro" id="IPR001270">
    <property type="entry name" value="ClpA/B"/>
</dbReference>
<feature type="coiled-coil region" evidence="8">
    <location>
        <begin position="423"/>
        <end position="537"/>
    </location>
</feature>
<comment type="subunit">
    <text evidence="6">Homohexamer. The oligomerization is ATP-dependent.</text>
</comment>
<dbReference type="Gene3D" id="3.40.50.300">
    <property type="entry name" value="P-loop containing nucleotide triphosphate hydrolases"/>
    <property type="match status" value="3"/>
</dbReference>
<dbReference type="PROSITE" id="PS00870">
    <property type="entry name" value="CLPAB_1"/>
    <property type="match status" value="1"/>
</dbReference>
<dbReference type="GO" id="GO:0034605">
    <property type="term" value="P:cellular response to heat"/>
    <property type="evidence" value="ECO:0007669"/>
    <property type="project" value="TreeGrafter"/>
</dbReference>
<keyword evidence="5" id="KW-0143">Chaperone</keyword>
<evidence type="ECO:0000256" key="7">
    <source>
        <dbReference type="PROSITE-ProRule" id="PRU01251"/>
    </source>
</evidence>
<dbReference type="Gene3D" id="1.10.8.60">
    <property type="match status" value="1"/>
</dbReference>
<dbReference type="Gene3D" id="1.10.1780.10">
    <property type="entry name" value="Clp, N-terminal domain"/>
    <property type="match status" value="1"/>
</dbReference>
<dbReference type="CDD" id="cd19499">
    <property type="entry name" value="RecA-like_ClpB_Hsp104-like"/>
    <property type="match status" value="1"/>
</dbReference>
<dbReference type="InterPro" id="IPR036628">
    <property type="entry name" value="Clp_N_dom_sf"/>
</dbReference>
<evidence type="ECO:0000256" key="8">
    <source>
        <dbReference type="SAM" id="Coils"/>
    </source>
</evidence>
<evidence type="ECO:0000256" key="3">
    <source>
        <dbReference type="ARBA" id="ARBA00022741"/>
    </source>
</evidence>
<dbReference type="Proteomes" id="UP000177177">
    <property type="component" value="Unassembled WGS sequence"/>
</dbReference>
<dbReference type="Pfam" id="PF07724">
    <property type="entry name" value="AAA_2"/>
    <property type="match status" value="1"/>
</dbReference>
<dbReference type="PRINTS" id="PR00300">
    <property type="entry name" value="CLPPROTEASEA"/>
</dbReference>
<proteinExistence type="inferred from homology"/>
<dbReference type="InterPro" id="IPR019489">
    <property type="entry name" value="Clp_ATPase_C"/>
</dbReference>
<dbReference type="PROSITE" id="PS51903">
    <property type="entry name" value="CLP_R"/>
    <property type="match status" value="1"/>
</dbReference>
<dbReference type="AlphaFoldDB" id="A0A1G2KVQ4"/>
<evidence type="ECO:0000259" key="9">
    <source>
        <dbReference type="PROSITE" id="PS51903"/>
    </source>
</evidence>
<keyword evidence="3" id="KW-0547">Nucleotide-binding</keyword>
<dbReference type="GO" id="GO:0016887">
    <property type="term" value="F:ATP hydrolysis activity"/>
    <property type="evidence" value="ECO:0007669"/>
    <property type="project" value="InterPro"/>
</dbReference>
<dbReference type="InterPro" id="IPR050130">
    <property type="entry name" value="ClpA_ClpB"/>
</dbReference>
<dbReference type="Pfam" id="PF02861">
    <property type="entry name" value="Clp_N"/>
    <property type="match status" value="1"/>
</dbReference>
<protein>
    <submittedName>
        <fullName evidence="10">ATP-dependent chaperone ClpB</fullName>
    </submittedName>
</protein>
<dbReference type="SMART" id="SM00382">
    <property type="entry name" value="AAA"/>
    <property type="match status" value="2"/>
</dbReference>
<evidence type="ECO:0000256" key="4">
    <source>
        <dbReference type="ARBA" id="ARBA00022840"/>
    </source>
</evidence>
<evidence type="ECO:0000256" key="6">
    <source>
        <dbReference type="ARBA" id="ARBA00026057"/>
    </source>
</evidence>
<dbReference type="FunFam" id="3.40.50.300:FF:000025">
    <property type="entry name" value="ATP-dependent Clp protease subunit"/>
    <property type="match status" value="1"/>
</dbReference>
<dbReference type="EMBL" id="MHQN01000021">
    <property type="protein sequence ID" value="OHA03264.1"/>
    <property type="molecule type" value="Genomic_DNA"/>
</dbReference>
<dbReference type="InterPro" id="IPR018368">
    <property type="entry name" value="ClpA/B_CS1"/>
</dbReference>
<dbReference type="InterPro" id="IPR004176">
    <property type="entry name" value="Clp_R_N"/>
</dbReference>
<dbReference type="InterPro" id="IPR027417">
    <property type="entry name" value="P-loop_NTPase"/>
</dbReference>
<dbReference type="PANTHER" id="PTHR11638:SF18">
    <property type="entry name" value="HEAT SHOCK PROTEIN 104"/>
    <property type="match status" value="1"/>
</dbReference>
<dbReference type="Pfam" id="PF10431">
    <property type="entry name" value="ClpB_D2-small"/>
    <property type="match status" value="1"/>
</dbReference>
<dbReference type="SUPFAM" id="SSF81923">
    <property type="entry name" value="Double Clp-N motif"/>
    <property type="match status" value="1"/>
</dbReference>
<gene>
    <name evidence="10" type="ORF">A3C92_03270</name>
</gene>
<dbReference type="GO" id="GO:0005737">
    <property type="term" value="C:cytoplasm"/>
    <property type="evidence" value="ECO:0007669"/>
    <property type="project" value="TreeGrafter"/>
</dbReference>
<dbReference type="FunFam" id="3.40.50.300:FF:000120">
    <property type="entry name" value="ATP-dependent chaperone ClpB"/>
    <property type="match status" value="1"/>
</dbReference>
<dbReference type="InterPro" id="IPR041546">
    <property type="entry name" value="ClpA/ClpB_AAA_lid"/>
</dbReference>